<evidence type="ECO:0000256" key="4">
    <source>
        <dbReference type="ARBA" id="ARBA00023136"/>
    </source>
</evidence>
<reference evidence="7" key="1">
    <citation type="submission" date="2020-02" db="EMBL/GenBank/DDBJ databases">
        <authorList>
            <person name="Meier V. D."/>
        </authorList>
    </citation>
    <scope>NUCLEOTIDE SEQUENCE</scope>
    <source>
        <strain evidence="7">AVDCRST_MAG11</strain>
    </source>
</reference>
<keyword evidence="3 5" id="KW-1133">Transmembrane helix</keyword>
<evidence type="ECO:0000256" key="5">
    <source>
        <dbReference type="SAM" id="Phobius"/>
    </source>
</evidence>
<dbReference type="PANTHER" id="PTHR22911">
    <property type="entry name" value="ACYL-MALONYL CONDENSING ENZYME-RELATED"/>
    <property type="match status" value="1"/>
</dbReference>
<evidence type="ECO:0000256" key="2">
    <source>
        <dbReference type="ARBA" id="ARBA00022692"/>
    </source>
</evidence>
<evidence type="ECO:0000256" key="3">
    <source>
        <dbReference type="ARBA" id="ARBA00022989"/>
    </source>
</evidence>
<dbReference type="SUPFAM" id="SSF103481">
    <property type="entry name" value="Multidrug resistance efflux transporter EmrE"/>
    <property type="match status" value="1"/>
</dbReference>
<evidence type="ECO:0000259" key="6">
    <source>
        <dbReference type="Pfam" id="PF00892"/>
    </source>
</evidence>
<dbReference type="Pfam" id="PF00892">
    <property type="entry name" value="EamA"/>
    <property type="match status" value="1"/>
</dbReference>
<dbReference type="GO" id="GO:0016020">
    <property type="term" value="C:membrane"/>
    <property type="evidence" value="ECO:0007669"/>
    <property type="project" value="UniProtKB-SubCell"/>
</dbReference>
<sequence>ALAGAVCSAVAYVVVRRIGPAESPLVVVLYLPLMTVPLTVPFVVGRWQWPTAWEWVGLVGVGITTQIGQVHMTRGLQLETASRATAVGYLQIVFAALWGALVFGQWPNRWAVLGALLIVGSTLWVAQVSRKAPVAE</sequence>
<keyword evidence="2 5" id="KW-0812">Transmembrane</keyword>
<dbReference type="InterPro" id="IPR037185">
    <property type="entry name" value="EmrE-like"/>
</dbReference>
<feature type="domain" description="EamA" evidence="6">
    <location>
        <begin position="1"/>
        <end position="125"/>
    </location>
</feature>
<protein>
    <recommendedName>
        <fullName evidence="6">EamA domain-containing protein</fullName>
    </recommendedName>
</protein>
<organism evidence="7">
    <name type="scientific">uncultured Gemmatimonadaceae bacterium</name>
    <dbReference type="NCBI Taxonomy" id="246130"/>
    <lineage>
        <taxon>Bacteria</taxon>
        <taxon>Pseudomonadati</taxon>
        <taxon>Gemmatimonadota</taxon>
        <taxon>Gemmatimonadia</taxon>
        <taxon>Gemmatimonadales</taxon>
        <taxon>Gemmatimonadaceae</taxon>
        <taxon>environmental samples</taxon>
    </lineage>
</organism>
<comment type="subcellular location">
    <subcellularLocation>
        <location evidence="1">Membrane</location>
        <topology evidence="1">Multi-pass membrane protein</topology>
    </subcellularLocation>
</comment>
<feature type="transmembrane region" description="Helical" evidence="5">
    <location>
        <begin position="25"/>
        <end position="49"/>
    </location>
</feature>
<dbReference type="EMBL" id="CADCTU010000098">
    <property type="protein sequence ID" value="CAA9295282.1"/>
    <property type="molecule type" value="Genomic_DNA"/>
</dbReference>
<dbReference type="AlphaFoldDB" id="A0A6J4K4A2"/>
<dbReference type="PANTHER" id="PTHR22911:SF6">
    <property type="entry name" value="SOLUTE CARRIER FAMILY 35 MEMBER G1"/>
    <property type="match status" value="1"/>
</dbReference>
<evidence type="ECO:0000313" key="7">
    <source>
        <dbReference type="EMBL" id="CAA9295282.1"/>
    </source>
</evidence>
<feature type="transmembrane region" description="Helical" evidence="5">
    <location>
        <begin position="84"/>
        <end position="104"/>
    </location>
</feature>
<evidence type="ECO:0000256" key="1">
    <source>
        <dbReference type="ARBA" id="ARBA00004141"/>
    </source>
</evidence>
<name>A0A6J4K4A2_9BACT</name>
<proteinExistence type="predicted"/>
<gene>
    <name evidence="7" type="ORF">AVDCRST_MAG11-431</name>
</gene>
<feature type="non-terminal residue" evidence="7">
    <location>
        <position position="1"/>
    </location>
</feature>
<feature type="transmembrane region" description="Helical" evidence="5">
    <location>
        <begin position="110"/>
        <end position="126"/>
    </location>
</feature>
<keyword evidence="4 5" id="KW-0472">Membrane</keyword>
<dbReference type="InterPro" id="IPR000620">
    <property type="entry name" value="EamA_dom"/>
</dbReference>
<accession>A0A6J4K4A2</accession>